<dbReference type="AlphaFoldDB" id="A0AAD7RIE1"/>
<dbReference type="EMBL" id="JAINUG010000267">
    <property type="protein sequence ID" value="KAJ8384662.1"/>
    <property type="molecule type" value="Genomic_DNA"/>
</dbReference>
<comment type="caution">
    <text evidence="2">The sequence shown here is derived from an EMBL/GenBank/DDBJ whole genome shotgun (WGS) entry which is preliminary data.</text>
</comment>
<organism evidence="2 3">
    <name type="scientific">Aldrovandia affinis</name>
    <dbReference type="NCBI Taxonomy" id="143900"/>
    <lineage>
        <taxon>Eukaryota</taxon>
        <taxon>Metazoa</taxon>
        <taxon>Chordata</taxon>
        <taxon>Craniata</taxon>
        <taxon>Vertebrata</taxon>
        <taxon>Euteleostomi</taxon>
        <taxon>Actinopterygii</taxon>
        <taxon>Neopterygii</taxon>
        <taxon>Teleostei</taxon>
        <taxon>Notacanthiformes</taxon>
        <taxon>Halosauridae</taxon>
        <taxon>Aldrovandia</taxon>
    </lineage>
</organism>
<keyword evidence="3" id="KW-1185">Reference proteome</keyword>
<evidence type="ECO:0000313" key="3">
    <source>
        <dbReference type="Proteomes" id="UP001221898"/>
    </source>
</evidence>
<protein>
    <submittedName>
        <fullName evidence="2">Uncharacterized protein</fullName>
    </submittedName>
</protein>
<dbReference type="Proteomes" id="UP001221898">
    <property type="component" value="Unassembled WGS sequence"/>
</dbReference>
<feature type="region of interest" description="Disordered" evidence="1">
    <location>
        <begin position="127"/>
        <end position="155"/>
    </location>
</feature>
<evidence type="ECO:0000313" key="2">
    <source>
        <dbReference type="EMBL" id="KAJ8384662.1"/>
    </source>
</evidence>
<reference evidence="2" key="1">
    <citation type="journal article" date="2023" name="Science">
        <title>Genome structures resolve the early diversification of teleost fishes.</title>
        <authorList>
            <person name="Parey E."/>
            <person name="Louis A."/>
            <person name="Montfort J."/>
            <person name="Bouchez O."/>
            <person name="Roques C."/>
            <person name="Iampietro C."/>
            <person name="Lluch J."/>
            <person name="Castinel A."/>
            <person name="Donnadieu C."/>
            <person name="Desvignes T."/>
            <person name="Floi Bucao C."/>
            <person name="Jouanno E."/>
            <person name="Wen M."/>
            <person name="Mejri S."/>
            <person name="Dirks R."/>
            <person name="Jansen H."/>
            <person name="Henkel C."/>
            <person name="Chen W.J."/>
            <person name="Zahm M."/>
            <person name="Cabau C."/>
            <person name="Klopp C."/>
            <person name="Thompson A.W."/>
            <person name="Robinson-Rechavi M."/>
            <person name="Braasch I."/>
            <person name="Lecointre G."/>
            <person name="Bobe J."/>
            <person name="Postlethwait J.H."/>
            <person name="Berthelot C."/>
            <person name="Roest Crollius H."/>
            <person name="Guiguen Y."/>
        </authorList>
    </citation>
    <scope>NUCLEOTIDE SEQUENCE</scope>
    <source>
        <strain evidence="2">NC1722</strain>
    </source>
</reference>
<proteinExistence type="predicted"/>
<gene>
    <name evidence="2" type="ORF">AAFF_G00199940</name>
</gene>
<name>A0AAD7RIE1_9TELE</name>
<accession>A0AAD7RIE1</accession>
<evidence type="ECO:0000256" key="1">
    <source>
        <dbReference type="SAM" id="MobiDB-lite"/>
    </source>
</evidence>
<sequence length="155" mass="17498">MQTVGLIHTLEQCLNRMQTVGLIHTLEQCLNRMQTVGLIHTLEQCLNRMQTVGLIHTLEQCLNRMQTVRLIHTLEQCLNRMQTVGPICMVGPSASAGRANHQNFPLGWEEQTASLVARRACTRHRLMGKKRKREKAVQAKPSRGPLRVDQSDGPV</sequence>